<dbReference type="Proteomes" id="UP000509301">
    <property type="component" value="Chromosome"/>
</dbReference>
<keyword evidence="1" id="KW-0472">Membrane</keyword>
<organism evidence="2 3">
    <name type="scientific">Metallosphaera tengchongensis</name>
    <dbReference type="NCBI Taxonomy" id="1532350"/>
    <lineage>
        <taxon>Archaea</taxon>
        <taxon>Thermoproteota</taxon>
        <taxon>Thermoprotei</taxon>
        <taxon>Sulfolobales</taxon>
        <taxon>Sulfolobaceae</taxon>
        <taxon>Metallosphaera</taxon>
    </lineage>
</organism>
<dbReference type="AlphaFoldDB" id="A0A6N0NVW8"/>
<name>A0A6N0NVW8_9CREN</name>
<feature type="transmembrane region" description="Helical" evidence="1">
    <location>
        <begin position="51"/>
        <end position="70"/>
    </location>
</feature>
<proteinExistence type="predicted"/>
<feature type="transmembrane region" description="Helical" evidence="1">
    <location>
        <begin position="263"/>
        <end position="285"/>
    </location>
</feature>
<sequence length="421" mass="46584">MSDSVKGIKKLLAKKEVMLLTVLRPIILSEVVTGVISYYLFQTGIIHRDLFLQSLVLSYLQPIIYIAQSVRFLGDYIRSPRASWVLLSSISATSLILIGFLVKELSLASLVAALVLLFTTVAPGSIMGTLAFGVFKRVLKEEQEYMALSQIQRAMYISSALVESLLLFLIGLYGVAVITFSFIFLGVYYLIVNIFLALKIDIERTNNGGKGFSISKEALSKYWEILRKNKRYFYGVFLLRIPFVLVSASSLYFYSLFGSSADYYLFASIWNIVGIVGIVAAILTASELMKSLKTLSNGSLVLLMSSICFFVYLIAVYTLKFTPYVYFALLLPIVYIANALIIALNMISDVVVPKEYFGHITSIESVMSLLLSDASLIGIGYLAQNVSVTLSLVIVTLGVVIPSAFVYFKAKDINLINDSSS</sequence>
<feature type="transmembrane region" description="Helical" evidence="1">
    <location>
        <begin position="108"/>
        <end position="135"/>
    </location>
</feature>
<dbReference type="SUPFAM" id="SSF103473">
    <property type="entry name" value="MFS general substrate transporter"/>
    <property type="match status" value="1"/>
</dbReference>
<dbReference type="EMBL" id="CP049074">
    <property type="protein sequence ID" value="QKR00365.1"/>
    <property type="molecule type" value="Genomic_DNA"/>
</dbReference>
<gene>
    <name evidence="2" type="ORF">GWK48_08260</name>
</gene>
<evidence type="ECO:0000313" key="2">
    <source>
        <dbReference type="EMBL" id="QKR00365.1"/>
    </source>
</evidence>
<feature type="transmembrane region" description="Helical" evidence="1">
    <location>
        <begin position="388"/>
        <end position="408"/>
    </location>
</feature>
<accession>A0A6N0NVW8</accession>
<evidence type="ECO:0000313" key="3">
    <source>
        <dbReference type="Proteomes" id="UP000509301"/>
    </source>
</evidence>
<reference evidence="2 3" key="1">
    <citation type="submission" date="2020-02" db="EMBL/GenBank/DDBJ databases">
        <title>Comparative genome analysis reveals the metabolism and evolution of the thermophilic archaeal genus Metallosphaera.</title>
        <authorList>
            <person name="Jiang C."/>
        </authorList>
    </citation>
    <scope>NUCLEOTIDE SEQUENCE [LARGE SCALE GENOMIC DNA]</scope>
    <source>
        <strain evidence="2 3">Ric-A</strain>
    </source>
</reference>
<protein>
    <recommendedName>
        <fullName evidence="4">MFS transporter</fullName>
    </recommendedName>
</protein>
<feature type="transmembrane region" description="Helical" evidence="1">
    <location>
        <begin position="156"/>
        <end position="176"/>
    </location>
</feature>
<feature type="transmembrane region" description="Helical" evidence="1">
    <location>
        <begin position="297"/>
        <end position="318"/>
    </location>
</feature>
<evidence type="ECO:0008006" key="4">
    <source>
        <dbReference type="Google" id="ProtNLM"/>
    </source>
</evidence>
<evidence type="ECO:0000256" key="1">
    <source>
        <dbReference type="SAM" id="Phobius"/>
    </source>
</evidence>
<dbReference type="InterPro" id="IPR036259">
    <property type="entry name" value="MFS_trans_sf"/>
</dbReference>
<feature type="transmembrane region" description="Helical" evidence="1">
    <location>
        <begin position="232"/>
        <end position="257"/>
    </location>
</feature>
<dbReference type="RefSeq" id="WP_174631287.1">
    <property type="nucleotide sequence ID" value="NZ_CP049074.1"/>
</dbReference>
<keyword evidence="1" id="KW-0812">Transmembrane</keyword>
<feature type="transmembrane region" description="Helical" evidence="1">
    <location>
        <begin position="182"/>
        <end position="200"/>
    </location>
</feature>
<keyword evidence="1" id="KW-1133">Transmembrane helix</keyword>
<feature type="transmembrane region" description="Helical" evidence="1">
    <location>
        <begin position="82"/>
        <end position="102"/>
    </location>
</feature>
<feature type="transmembrane region" description="Helical" evidence="1">
    <location>
        <begin position="21"/>
        <end position="39"/>
    </location>
</feature>
<dbReference type="KEGG" id="mten:GWK48_08260"/>
<dbReference type="GeneID" id="55641931"/>
<feature type="transmembrane region" description="Helical" evidence="1">
    <location>
        <begin position="356"/>
        <end position="382"/>
    </location>
</feature>
<keyword evidence="3" id="KW-1185">Reference proteome</keyword>
<feature type="transmembrane region" description="Helical" evidence="1">
    <location>
        <begin position="324"/>
        <end position="344"/>
    </location>
</feature>